<feature type="compositionally biased region" description="Gly residues" evidence="4">
    <location>
        <begin position="924"/>
        <end position="941"/>
    </location>
</feature>
<dbReference type="PANTHER" id="PTHR16308:SF13">
    <property type="entry name" value="PROTEIN LINGERER"/>
    <property type="match status" value="1"/>
</dbReference>
<feature type="compositionally biased region" description="Gly residues" evidence="4">
    <location>
        <begin position="949"/>
        <end position="974"/>
    </location>
</feature>
<keyword evidence="2" id="KW-0963">Cytoplasm</keyword>
<feature type="compositionally biased region" description="Polar residues" evidence="4">
    <location>
        <begin position="233"/>
        <end position="247"/>
    </location>
</feature>
<feature type="compositionally biased region" description="Gly residues" evidence="4">
    <location>
        <begin position="112"/>
        <end position="130"/>
    </location>
</feature>
<feature type="region of interest" description="Disordered" evidence="4">
    <location>
        <begin position="1"/>
        <end position="20"/>
    </location>
</feature>
<organism evidence="5 6">
    <name type="scientific">Favolaschia claudopus</name>
    <dbReference type="NCBI Taxonomy" id="2862362"/>
    <lineage>
        <taxon>Eukaryota</taxon>
        <taxon>Fungi</taxon>
        <taxon>Dikarya</taxon>
        <taxon>Basidiomycota</taxon>
        <taxon>Agaricomycotina</taxon>
        <taxon>Agaricomycetes</taxon>
        <taxon>Agaricomycetidae</taxon>
        <taxon>Agaricales</taxon>
        <taxon>Marasmiineae</taxon>
        <taxon>Mycenaceae</taxon>
        <taxon>Favolaschia</taxon>
    </lineage>
</organism>
<evidence type="ECO:0000256" key="2">
    <source>
        <dbReference type="ARBA" id="ARBA00022490"/>
    </source>
</evidence>
<proteinExistence type="predicted"/>
<feature type="compositionally biased region" description="Low complexity" evidence="4">
    <location>
        <begin position="975"/>
        <end position="990"/>
    </location>
</feature>
<feature type="compositionally biased region" description="Low complexity" evidence="4">
    <location>
        <begin position="325"/>
        <end position="338"/>
    </location>
</feature>
<keyword evidence="6" id="KW-1185">Reference proteome</keyword>
<feature type="compositionally biased region" description="Gly residues" evidence="4">
    <location>
        <begin position="890"/>
        <end position="905"/>
    </location>
</feature>
<feature type="compositionally biased region" description="Gly residues" evidence="4">
    <location>
        <begin position="807"/>
        <end position="826"/>
    </location>
</feature>
<feature type="compositionally biased region" description="Polar residues" evidence="4">
    <location>
        <begin position="183"/>
        <end position="204"/>
    </location>
</feature>
<dbReference type="EMBL" id="JAWWNJ010000029">
    <property type="protein sequence ID" value="KAK7027596.1"/>
    <property type="molecule type" value="Genomic_DNA"/>
</dbReference>
<dbReference type="InterPro" id="IPR051833">
    <property type="entry name" value="TC-DDR_regulator"/>
</dbReference>
<feature type="compositionally biased region" description="Low complexity" evidence="4">
    <location>
        <begin position="205"/>
        <end position="232"/>
    </location>
</feature>
<feature type="compositionally biased region" description="Pro residues" evidence="4">
    <location>
        <begin position="358"/>
        <end position="372"/>
    </location>
</feature>
<feature type="region of interest" description="Disordered" evidence="4">
    <location>
        <begin position="890"/>
        <end position="1009"/>
    </location>
</feature>
<dbReference type="GO" id="GO:0005634">
    <property type="term" value="C:nucleus"/>
    <property type="evidence" value="ECO:0007669"/>
    <property type="project" value="TreeGrafter"/>
</dbReference>
<feature type="region of interest" description="Disordered" evidence="4">
    <location>
        <begin position="80"/>
        <end position="422"/>
    </location>
</feature>
<feature type="compositionally biased region" description="Low complexity" evidence="4">
    <location>
        <begin position="549"/>
        <end position="581"/>
    </location>
</feature>
<feature type="region of interest" description="Disordered" evidence="4">
    <location>
        <begin position="789"/>
        <end position="826"/>
    </location>
</feature>
<evidence type="ECO:0000256" key="3">
    <source>
        <dbReference type="ARBA" id="ARBA00022553"/>
    </source>
</evidence>
<feature type="compositionally biased region" description="Low complexity" evidence="4">
    <location>
        <begin position="387"/>
        <end position="405"/>
    </location>
</feature>
<reference evidence="5 6" key="1">
    <citation type="journal article" date="2024" name="J Genomics">
        <title>Draft genome sequencing and assembly of Favolaschia claudopus CIRM-BRFM 2984 isolated from oak limbs.</title>
        <authorList>
            <person name="Navarro D."/>
            <person name="Drula E."/>
            <person name="Chaduli D."/>
            <person name="Cazenave R."/>
            <person name="Ahrendt S."/>
            <person name="Wang J."/>
            <person name="Lipzen A."/>
            <person name="Daum C."/>
            <person name="Barry K."/>
            <person name="Grigoriev I.V."/>
            <person name="Favel A."/>
            <person name="Rosso M.N."/>
            <person name="Martin F."/>
        </authorList>
    </citation>
    <scope>NUCLEOTIDE SEQUENCE [LARGE SCALE GENOMIC DNA]</scope>
    <source>
        <strain evidence="5 6">CIRM-BRFM 2984</strain>
    </source>
</reference>
<dbReference type="Proteomes" id="UP001362999">
    <property type="component" value="Unassembled WGS sequence"/>
</dbReference>
<protein>
    <submittedName>
        <fullName evidence="5">CUE domain-containing protein</fullName>
    </submittedName>
</protein>
<dbReference type="GO" id="GO:0005737">
    <property type="term" value="C:cytoplasm"/>
    <property type="evidence" value="ECO:0007669"/>
    <property type="project" value="UniProtKB-SubCell"/>
</dbReference>
<feature type="compositionally biased region" description="Low complexity" evidence="4">
    <location>
        <begin position="712"/>
        <end position="733"/>
    </location>
</feature>
<feature type="region of interest" description="Disordered" evidence="4">
    <location>
        <begin position="710"/>
        <end position="753"/>
    </location>
</feature>
<accession>A0AAW0BM06</accession>
<sequence>MSYKTAIGASAPAATDNTKYRPQARQLQELFPSWSSDGQPISLLPFRRASYGAQTFSPLLHEVSGDVELAATRISEGHAEQWGAVTRKKDKKLHGPTHTHASKDSFSSSRGMRGGARGGRGGGSARGGGAPRARGSGIRSAAPPHANGHASAAPTVREQSPSVNAWAEGPPAVDNKPVGVEAANNNNTWTNDSPDPAASSTSNWGDSATDTPTASATPSTWAGTTSTATSTWDGNNSDVNGSTSSLPSKAASKTPATSGSRGLRLHEKPAPPPAPAVSAPPPHPHPPATTATAPEPEPQESGGGGGGWEEPTTAQSPSWDEEAPIIKPTPTSTSTSAADVWASASAGQEPLQEEEEPQPGPPVEEPPIPEPVAPEAEPELPEPPAAAPAVPSPSIKPASAARPAAVSHRNSARYKALDQPVTMPSSFGFGSLSLGGDNSSFDNSRTSNRNPNYLQSFQLPPHYNNNNITSPPPASVRRVLRHWPAPQNVVAPHVLNSSVSQPVVSQAPKVIPLAEALASQPAPAVPELTPQQQAYMQQQLAGYPPHLGQQQQQQHQQHLPQQQQQQQQSHSQQQQHQYAQHGLPTHIDPSTHQQVQQQQQATPSHSSYYSRGAASSPYFQGHTPTPPAQAQSQQETPYGAFGGQLAGQGQGQGGHGHQHQHQHQQSAHLSGGFGQQDYGHADGQRGFYESYQQSAFGGRGVGVLGHEDVKGAQQQQQPNSQPSANQGANQQQQQPPPAAGPQGQQGYPPPLPYHYYPYPGNQYYGAPYNSGYSVAPPFVKYPAMFTAGPPGPGSSPGPGQQGSLVGVKGGVQGQGQVGGQGQGGVQGGGYGAAQGCISRAGMRSMRSRGRDMWGHQHQSLGLGQGGGAEYGKLYGGGGQGFMGLGAQGGAGGVGGQQAGGGGQGGRSPESAYKPYGGKDVGVQPRGGGQQQPGQGQGGQGQGQQPQGQGFYGGNRFGGSGGSVGGAGGVGGPQQGVGAHHQQGPQGHLGYSPAQNEFYPYRGAQQQYWQ</sequence>
<gene>
    <name evidence="5" type="ORF">R3P38DRAFT_3315114</name>
</gene>
<feature type="compositionally biased region" description="Basic residues" evidence="4">
    <location>
        <begin position="86"/>
        <end position="97"/>
    </location>
</feature>
<feature type="compositionally biased region" description="Gly residues" evidence="4">
    <location>
        <begin position="640"/>
        <end position="655"/>
    </location>
</feature>
<dbReference type="AlphaFoldDB" id="A0AAW0BM06"/>
<evidence type="ECO:0000313" key="5">
    <source>
        <dbReference type="EMBL" id="KAK7027596.1"/>
    </source>
</evidence>
<evidence type="ECO:0000256" key="4">
    <source>
        <dbReference type="SAM" id="MobiDB-lite"/>
    </source>
</evidence>
<name>A0AAW0BM06_9AGAR</name>
<feature type="compositionally biased region" description="Low complexity" evidence="4">
    <location>
        <begin position="131"/>
        <end position="142"/>
    </location>
</feature>
<evidence type="ECO:0000256" key="1">
    <source>
        <dbReference type="ARBA" id="ARBA00004496"/>
    </source>
</evidence>
<feature type="region of interest" description="Disordered" evidence="4">
    <location>
        <begin position="546"/>
        <end position="683"/>
    </location>
</feature>
<evidence type="ECO:0000313" key="6">
    <source>
        <dbReference type="Proteomes" id="UP001362999"/>
    </source>
</evidence>
<feature type="compositionally biased region" description="Low complexity" evidence="4">
    <location>
        <begin position="628"/>
        <end position="637"/>
    </location>
</feature>
<comment type="subcellular location">
    <subcellularLocation>
        <location evidence="1">Cytoplasm</location>
    </subcellularLocation>
</comment>
<dbReference type="PANTHER" id="PTHR16308">
    <property type="entry name" value="UBIQUITIN ASSOCIATED PROTEIN 2-LIKE/LINGERER"/>
    <property type="match status" value="1"/>
</dbReference>
<keyword evidence="3" id="KW-0597">Phosphoprotein</keyword>
<comment type="caution">
    <text evidence="5">The sequence shown here is derived from an EMBL/GenBank/DDBJ whole genome shotgun (WGS) entry which is preliminary data.</text>
</comment>
<feature type="compositionally biased region" description="Pro residues" evidence="4">
    <location>
        <begin position="270"/>
        <end position="287"/>
    </location>
</feature>